<feature type="domain" description="4Fe-4S ferredoxin-type" evidence="4">
    <location>
        <begin position="357"/>
        <end position="386"/>
    </location>
</feature>
<protein>
    <submittedName>
        <fullName evidence="5">Iron reductase subunit beta</fullName>
    </submittedName>
</protein>
<keyword evidence="2" id="KW-0408">Iron</keyword>
<name>A0AAW9WAQ4_9FIRM</name>
<dbReference type="PROSITE" id="PS51379">
    <property type="entry name" value="4FE4S_FER_2"/>
    <property type="match status" value="2"/>
</dbReference>
<dbReference type="EMBL" id="WNME01000002">
    <property type="protein sequence ID" value="MUB62256.1"/>
    <property type="molecule type" value="Genomic_DNA"/>
</dbReference>
<dbReference type="GO" id="GO:0051539">
    <property type="term" value="F:4 iron, 4 sulfur cluster binding"/>
    <property type="evidence" value="ECO:0007669"/>
    <property type="project" value="InterPro"/>
</dbReference>
<dbReference type="Proteomes" id="UP000434223">
    <property type="component" value="Unassembled WGS sequence"/>
</dbReference>
<comment type="caution">
    <text evidence="5">The sequence shown here is derived from an EMBL/GenBank/DDBJ whole genome shotgun (WGS) entry which is preliminary data.</text>
</comment>
<reference evidence="5 6" key="1">
    <citation type="submission" date="2019-09" db="EMBL/GenBank/DDBJ databases">
        <title>Draft genome sequencing of Hungatella hathewayi 123Y-2.</title>
        <authorList>
            <person name="Lv Q."/>
            <person name="Li S."/>
        </authorList>
    </citation>
    <scope>NUCLEOTIDE SEQUENCE [LARGE SCALE GENOMIC DNA]</scope>
    <source>
        <strain evidence="5 6">123Y-2</strain>
    </source>
</reference>
<evidence type="ECO:0000256" key="1">
    <source>
        <dbReference type="ARBA" id="ARBA00022723"/>
    </source>
</evidence>
<dbReference type="Gene3D" id="3.30.70.20">
    <property type="match status" value="1"/>
</dbReference>
<evidence type="ECO:0000256" key="3">
    <source>
        <dbReference type="ARBA" id="ARBA00023014"/>
    </source>
</evidence>
<evidence type="ECO:0000259" key="4">
    <source>
        <dbReference type="PROSITE" id="PS51379"/>
    </source>
</evidence>
<sequence>MNVMEEAKTLSAAEITRRAAESNLLEFGTTGEKIAEKWKTANAERAERNSPGRMICGLYNGDHVGVLLAILKENPEKIFAGMALAAKAAEAGEMYLYVPEWEADYAAAIEQDAAKFNIKVKTGLIDCRENRDAVFHHILTMAFLSDLMAGCYEPCTYIAICREGHTGELKKVHYGTKIAELTGNEEIRALAVGTKLYDASALQQTIEADTVILNGVITLYGSKCCLIREAEKELLADRYHSCGRCVFCREGLIQLHTMMREITLGQGKKEYPDMMAEIGEAMAFSTLCSMGQTAADFTLGTLKYFQSEYDDHIKKKKCANGVCRAFVSMYIDPILCNGCEKCADICPSDAIEGKAGYIHMLDGFACSKCGRCIEACDAGAVIQTADRVPRLPDKLTKCGRFKKKH</sequence>
<organism evidence="5 6">
    <name type="scientific">Hungatella hathewayi</name>
    <dbReference type="NCBI Taxonomy" id="154046"/>
    <lineage>
        <taxon>Bacteria</taxon>
        <taxon>Bacillati</taxon>
        <taxon>Bacillota</taxon>
        <taxon>Clostridia</taxon>
        <taxon>Lachnospirales</taxon>
        <taxon>Lachnospiraceae</taxon>
        <taxon>Hungatella</taxon>
    </lineage>
</organism>
<accession>A0AAW9WAQ4</accession>
<dbReference type="RefSeq" id="WP_055649109.1">
    <property type="nucleotide sequence ID" value="NZ_CZAZ01000002.1"/>
</dbReference>
<dbReference type="Pfam" id="PF13237">
    <property type="entry name" value="Fer4_10"/>
    <property type="match status" value="1"/>
</dbReference>
<dbReference type="Gene3D" id="1.20.1440.230">
    <property type="entry name" value="NADH-ubiquinone oxidoreductase 51kDa subunit, iron-sulphur binding domain"/>
    <property type="match status" value="1"/>
</dbReference>
<feature type="domain" description="4Fe-4S ferredoxin-type" evidence="4">
    <location>
        <begin position="327"/>
        <end position="356"/>
    </location>
</feature>
<dbReference type="InterPro" id="IPR017896">
    <property type="entry name" value="4Fe4S_Fe-S-bd"/>
</dbReference>
<dbReference type="AlphaFoldDB" id="A0AAW9WAQ4"/>
<dbReference type="InterPro" id="IPR037207">
    <property type="entry name" value="Nuop51_4Fe4S-bd_sf"/>
</dbReference>
<dbReference type="SUPFAM" id="SSF54862">
    <property type="entry name" value="4Fe-4S ferredoxins"/>
    <property type="match status" value="1"/>
</dbReference>
<evidence type="ECO:0000256" key="2">
    <source>
        <dbReference type="ARBA" id="ARBA00023004"/>
    </source>
</evidence>
<dbReference type="GO" id="GO:0046872">
    <property type="term" value="F:metal ion binding"/>
    <property type="evidence" value="ECO:0007669"/>
    <property type="project" value="UniProtKB-KW"/>
</dbReference>
<keyword evidence="1" id="KW-0479">Metal-binding</keyword>
<dbReference type="SUPFAM" id="SSF140490">
    <property type="entry name" value="Nqo1C-terminal domain-like"/>
    <property type="match status" value="1"/>
</dbReference>
<gene>
    <name evidence="5" type="ORF">GNE07_04115</name>
</gene>
<dbReference type="PANTHER" id="PTHR43578">
    <property type="entry name" value="NADH-QUINONE OXIDOREDUCTASE SUBUNIT F"/>
    <property type="match status" value="1"/>
</dbReference>
<dbReference type="InterPro" id="IPR017900">
    <property type="entry name" value="4Fe4S_Fe_S_CS"/>
</dbReference>
<dbReference type="InterPro" id="IPR019575">
    <property type="entry name" value="Nuop51_4Fe4S-bd"/>
</dbReference>
<keyword evidence="3" id="KW-0411">Iron-sulfur</keyword>
<proteinExistence type="predicted"/>
<evidence type="ECO:0000313" key="5">
    <source>
        <dbReference type="EMBL" id="MUB62256.1"/>
    </source>
</evidence>
<dbReference type="PROSITE" id="PS00198">
    <property type="entry name" value="4FE4S_FER_1"/>
    <property type="match status" value="1"/>
</dbReference>
<evidence type="ECO:0000313" key="6">
    <source>
        <dbReference type="Proteomes" id="UP000434223"/>
    </source>
</evidence>
<dbReference type="PANTHER" id="PTHR43578:SF3">
    <property type="entry name" value="NADH-QUINONE OXIDOREDUCTASE SUBUNIT F"/>
    <property type="match status" value="1"/>
</dbReference>
<dbReference type="Pfam" id="PF10589">
    <property type="entry name" value="NADH_4Fe-4S"/>
    <property type="match status" value="1"/>
</dbReference>